<dbReference type="EMBL" id="CP013344">
    <property type="protein sequence ID" value="AMU89577.1"/>
    <property type="molecule type" value="Genomic_DNA"/>
</dbReference>
<evidence type="ECO:0000256" key="2">
    <source>
        <dbReference type="SAM" id="MobiDB-lite"/>
    </source>
</evidence>
<proteinExistence type="inferred from homology"/>
<dbReference type="RefSeq" id="WP_054727069.1">
    <property type="nucleotide sequence ID" value="NZ_CP009429.1"/>
</dbReference>
<reference evidence="4" key="1">
    <citation type="submission" date="2015-11" db="EMBL/GenBank/DDBJ databases">
        <title>Complete genome sequence of a polyethylene-glycol degrader Sphingopyxis macrogoltabida 203N (NBRC 111659).</title>
        <authorList>
            <person name="Yoshiyuki O."/>
            <person name="Shouta N."/>
            <person name="Nagata Y."/>
            <person name="Numata M."/>
            <person name="Tsuchikane K."/>
            <person name="Hosoyama A."/>
            <person name="Yamazoe A."/>
            <person name="Tsuda M."/>
            <person name="Fujita N."/>
            <person name="Kawai F."/>
        </authorList>
    </citation>
    <scope>NUCLEOTIDE SEQUENCE [LARGE SCALE GENOMIC DNA]</scope>
    <source>
        <strain evidence="4">203N</strain>
    </source>
</reference>
<evidence type="ECO:0008006" key="5">
    <source>
        <dbReference type="Google" id="ProtNLM"/>
    </source>
</evidence>
<gene>
    <name evidence="3" type="ORF">ATM17_11105</name>
</gene>
<evidence type="ECO:0000256" key="1">
    <source>
        <dbReference type="ARBA" id="ARBA00005701"/>
    </source>
</evidence>
<keyword evidence="4" id="KW-1185">Reference proteome</keyword>
<feature type="region of interest" description="Disordered" evidence="2">
    <location>
        <begin position="1"/>
        <end position="58"/>
    </location>
</feature>
<sequence>MSKQSETGTIGGTPRAAKRPAHVKPPAGWTNAPVPAPEPLRAEPDAGQPGGRNPVRYGDWELKGLAIDF</sequence>
<dbReference type="AlphaFoldDB" id="A0AAC8Z0M9"/>
<organism evidence="3 4">
    <name type="scientific">Sphingopyxis macrogoltabida</name>
    <name type="common">Sphingomonas macrogoltabidus</name>
    <dbReference type="NCBI Taxonomy" id="33050"/>
    <lineage>
        <taxon>Bacteria</taxon>
        <taxon>Pseudomonadati</taxon>
        <taxon>Pseudomonadota</taxon>
        <taxon>Alphaproteobacteria</taxon>
        <taxon>Sphingomonadales</taxon>
        <taxon>Sphingomonadaceae</taxon>
        <taxon>Sphingopyxis</taxon>
    </lineage>
</organism>
<comment type="similarity">
    <text evidence="1">Belongs to the SDHAF4 family.</text>
</comment>
<evidence type="ECO:0000313" key="3">
    <source>
        <dbReference type="EMBL" id="AMU89577.1"/>
    </source>
</evidence>
<dbReference type="KEGG" id="smaz:LH19_08735"/>
<name>A0AAC8Z0M9_SPHMC</name>
<dbReference type="Pfam" id="PF07896">
    <property type="entry name" value="DUF1674"/>
    <property type="match status" value="1"/>
</dbReference>
<dbReference type="Proteomes" id="UP000076088">
    <property type="component" value="Chromosome"/>
</dbReference>
<dbReference type="InterPro" id="IPR012875">
    <property type="entry name" value="SDHF4"/>
</dbReference>
<reference evidence="3 4" key="2">
    <citation type="journal article" date="2016" name="Genome Announc.">
        <title>Complete Genome Sequence of Sphingopyxis macrogoltabida Strain 203N (NBRC 111659), a Polyethylene Glycol Degrader.</title>
        <authorList>
            <person name="Ohtsubo Y."/>
            <person name="Nonoyama S."/>
            <person name="Nagata Y."/>
            <person name="Numata M."/>
            <person name="Tsuchikane K."/>
            <person name="Hosoyama A."/>
            <person name="Yamazoe A."/>
            <person name="Tsuda M."/>
            <person name="Fujita N."/>
            <person name="Kawai F."/>
        </authorList>
    </citation>
    <scope>NUCLEOTIDE SEQUENCE [LARGE SCALE GENOMIC DNA]</scope>
    <source>
        <strain evidence="3 4">203N</strain>
    </source>
</reference>
<evidence type="ECO:0000313" key="4">
    <source>
        <dbReference type="Proteomes" id="UP000076088"/>
    </source>
</evidence>
<accession>A0AAC8Z0M9</accession>
<protein>
    <recommendedName>
        <fullName evidence="5">DUF1674 domain-containing protein</fullName>
    </recommendedName>
</protein>